<gene>
    <name evidence="1" type="ORF">Lmac_1591</name>
</gene>
<evidence type="ECO:0000313" key="1">
    <source>
        <dbReference type="EMBL" id="KTD25820.1"/>
    </source>
</evidence>
<organism evidence="1 2">
    <name type="scientific">Legionella maceachernii</name>
    <dbReference type="NCBI Taxonomy" id="466"/>
    <lineage>
        <taxon>Bacteria</taxon>
        <taxon>Pseudomonadati</taxon>
        <taxon>Pseudomonadota</taxon>
        <taxon>Gammaproteobacteria</taxon>
        <taxon>Legionellales</taxon>
        <taxon>Legionellaceae</taxon>
        <taxon>Legionella</taxon>
    </lineage>
</organism>
<dbReference type="PATRIC" id="fig|466.6.peg.1677"/>
<dbReference type="Proteomes" id="UP000054908">
    <property type="component" value="Unassembled WGS sequence"/>
</dbReference>
<accession>A0A0W0W0C5</accession>
<dbReference type="RefSeq" id="WP_058452361.1">
    <property type="nucleotide sequence ID" value="NZ_CAAAIB010000004.1"/>
</dbReference>
<protein>
    <submittedName>
        <fullName evidence="1">Uncharacterized protein</fullName>
    </submittedName>
</protein>
<keyword evidence="2" id="KW-1185">Reference proteome</keyword>
<dbReference type="STRING" id="466.Lmac_1591"/>
<evidence type="ECO:0000313" key="2">
    <source>
        <dbReference type="Proteomes" id="UP000054908"/>
    </source>
</evidence>
<proteinExistence type="predicted"/>
<dbReference type="OrthoDB" id="5631934at2"/>
<name>A0A0W0W0C5_9GAMM</name>
<comment type="caution">
    <text evidence="1">The sequence shown here is derived from an EMBL/GenBank/DDBJ whole genome shotgun (WGS) entry which is preliminary data.</text>
</comment>
<reference evidence="1 2" key="1">
    <citation type="submission" date="2015-11" db="EMBL/GenBank/DDBJ databases">
        <title>Genomic analysis of 38 Legionella species identifies large and diverse effector repertoires.</title>
        <authorList>
            <person name="Burstein D."/>
            <person name="Amaro F."/>
            <person name="Zusman T."/>
            <person name="Lifshitz Z."/>
            <person name="Cohen O."/>
            <person name="Gilbert J.A."/>
            <person name="Pupko T."/>
            <person name="Shuman H.A."/>
            <person name="Segal G."/>
        </authorList>
    </citation>
    <scope>NUCLEOTIDE SEQUENCE [LARGE SCALE GENOMIC DNA]</scope>
    <source>
        <strain evidence="1 2">PX-1-G2-E2</strain>
    </source>
</reference>
<sequence length="429" mass="49827">MKNKPSLFATPCNILVLLPHSDNAALVNKHQKLDDLYLIRTVVDFSTRALELFITGNLLAFDPQVGENLCQIRAYKIIHLSKQWLCSTKRIAELLQEIERFKSYKHTIEKVINEWENDLKQVATYSNSLDAVEKTSQFLSRHQLLFPLHEELAFIIACYFLTHFSIRKDNIPIAVNLEHIVREFHISKYRAKRLTHRYQQLICELGCEFILKIAQELPIQLGYADILPKLCQIADENRMVLPCYPVSEIIFYHSIQQKIPVLLIVKRINQSSAIHSDLVYFLLLGQEESTDYDLVSCNPYLAEHCLIVTGEMLHDSHESIRHYIHRVLRENPLKIILANTASHPQYSGKRLEALRSDPFSLIPNNALMTRHARNLTHLRFFALEAGCSKEKQTLFFLRHIYVNKLKDEITQLHTQYPGEAFEAHAMLHP</sequence>
<dbReference type="AlphaFoldDB" id="A0A0W0W0C5"/>
<dbReference type="EMBL" id="LNYL01000042">
    <property type="protein sequence ID" value="KTD25820.1"/>
    <property type="molecule type" value="Genomic_DNA"/>
</dbReference>